<accession>A0A5C6M6P2</accession>
<name>A0A5C6M6P2_9PLAN</name>
<reference evidence="1 2" key="1">
    <citation type="submission" date="2019-08" db="EMBL/GenBank/DDBJ databases">
        <title>100 year-old enigma solved: identification of Planctomyces bekefii, the type genus and species of the phylum Planctomycetes.</title>
        <authorList>
            <person name="Svetlana D.N."/>
            <person name="Overmann J."/>
        </authorList>
    </citation>
    <scope>NUCLEOTIDE SEQUENCE [LARGE SCALE GENOMIC DNA]</scope>
    <source>
        <strain evidence="1">Phe10_nw2017</strain>
    </source>
</reference>
<evidence type="ECO:0000313" key="2">
    <source>
        <dbReference type="Proteomes" id="UP000321083"/>
    </source>
</evidence>
<dbReference type="Proteomes" id="UP000321083">
    <property type="component" value="Unassembled WGS sequence"/>
</dbReference>
<sequence length="273" mass="31291">MYYMYRFNAPIKPSVAKEVLTIPEYQKWAKSLLIDLNENGEGLSEFINELYKKVGAQKLTELLFASNDLIFSNSDPRKVLKILRWSSYPDVIFDGILDDILYVPDEEGHHALPDYKKLAALNLIKTFIADWLNRSNKGNPFALITTNATTMQAEYSQEMKQFLKALNDIDPYFAHKQNDVINAFARSFYTFLSARSAVEDSNVLKTDDSIAGYQRVLAKLKTADSIIARFEDHTNKFLTLLIQIINGKKIDDKRVLEQTNWKKIFLEGGGRLC</sequence>
<comment type="caution">
    <text evidence="1">The sequence shown here is derived from an EMBL/GenBank/DDBJ whole genome shotgun (WGS) entry which is preliminary data.</text>
</comment>
<proteinExistence type="predicted"/>
<gene>
    <name evidence="1" type="ORF">E3A20_20170</name>
</gene>
<keyword evidence="2" id="KW-1185">Reference proteome</keyword>
<dbReference type="EMBL" id="SRHE01000478">
    <property type="protein sequence ID" value="TWW08854.1"/>
    <property type="molecule type" value="Genomic_DNA"/>
</dbReference>
<organism evidence="1 2">
    <name type="scientific">Planctomyces bekefii</name>
    <dbReference type="NCBI Taxonomy" id="1653850"/>
    <lineage>
        <taxon>Bacteria</taxon>
        <taxon>Pseudomonadati</taxon>
        <taxon>Planctomycetota</taxon>
        <taxon>Planctomycetia</taxon>
        <taxon>Planctomycetales</taxon>
        <taxon>Planctomycetaceae</taxon>
        <taxon>Planctomyces</taxon>
    </lineage>
</organism>
<evidence type="ECO:0000313" key="1">
    <source>
        <dbReference type="EMBL" id="TWW08854.1"/>
    </source>
</evidence>
<protein>
    <submittedName>
        <fullName evidence="1">Uncharacterized protein</fullName>
    </submittedName>
</protein>
<dbReference type="AlphaFoldDB" id="A0A5C6M6P2"/>
<reference evidence="1 2" key="2">
    <citation type="submission" date="2019-08" db="EMBL/GenBank/DDBJ databases">
        <authorList>
            <person name="Henke P."/>
        </authorList>
    </citation>
    <scope>NUCLEOTIDE SEQUENCE [LARGE SCALE GENOMIC DNA]</scope>
    <source>
        <strain evidence="1">Phe10_nw2017</strain>
    </source>
</reference>